<keyword evidence="2" id="KW-0175">Coiled coil</keyword>
<protein>
    <submittedName>
        <fullName evidence="6">GAF domain-containing SpoIIE family protein phosphatase</fullName>
    </submittedName>
</protein>
<dbReference type="Proteomes" id="UP001466331">
    <property type="component" value="Unassembled WGS sequence"/>
</dbReference>
<dbReference type="Pfam" id="PF07228">
    <property type="entry name" value="SpoIIE"/>
    <property type="match status" value="1"/>
</dbReference>
<dbReference type="Gene3D" id="3.30.450.40">
    <property type="match status" value="1"/>
</dbReference>
<keyword evidence="3" id="KW-0812">Transmembrane</keyword>
<proteinExistence type="predicted"/>
<dbReference type="InterPro" id="IPR003018">
    <property type="entry name" value="GAF"/>
</dbReference>
<dbReference type="Pfam" id="PF13185">
    <property type="entry name" value="GAF_2"/>
    <property type="match status" value="1"/>
</dbReference>
<dbReference type="InterPro" id="IPR029016">
    <property type="entry name" value="GAF-like_dom_sf"/>
</dbReference>
<evidence type="ECO:0000313" key="7">
    <source>
        <dbReference type="Proteomes" id="UP001466331"/>
    </source>
</evidence>
<dbReference type="RefSeq" id="WP_420068623.1">
    <property type="nucleotide sequence ID" value="NZ_JBCHKQ010000001.1"/>
</dbReference>
<dbReference type="InterPro" id="IPR001932">
    <property type="entry name" value="PPM-type_phosphatase-like_dom"/>
</dbReference>
<evidence type="ECO:0000259" key="5">
    <source>
        <dbReference type="SMART" id="SM00331"/>
    </source>
</evidence>
<dbReference type="PANTHER" id="PTHR43156:SF2">
    <property type="entry name" value="STAGE II SPORULATION PROTEIN E"/>
    <property type="match status" value="1"/>
</dbReference>
<dbReference type="SMART" id="SM00065">
    <property type="entry name" value="GAF"/>
    <property type="match status" value="1"/>
</dbReference>
<evidence type="ECO:0000256" key="1">
    <source>
        <dbReference type="ARBA" id="ARBA00022801"/>
    </source>
</evidence>
<keyword evidence="3" id="KW-1133">Transmembrane helix</keyword>
<keyword evidence="3" id="KW-0472">Membrane</keyword>
<sequence length="580" mass="66044">MGDISFVALSLLWIRTYSSSRNTDIIVIIISSITAITIFLLNFLGVFNITIILGIIPLSIITIYFLVEYTRISIHNTEGAEDIIGIRPFAILTIISSPFLSLFTGYNNSAIGQFFLIFPIVYSGIIVMFYVLKHINKQEFQNQRLTQDIENLFDFMKKVSSVTRTELQIDRILQYVTESTMQNVDADGAAILILDEFDPTIIRVRAVSGFYPPPFPVPQMVKTKSSVFEEYFRSQQIPIAADNVLSETVREVKPIFIRNSAQDDRLKHNRGDDLLYLSSFISVPLIANNRVFGVLSLIKRRRNRYFTQNDFSHILTFADYSSLIIDTIYTYIELLEKREMEREVNIAAEIQQKLIPQYMPEISTLDLRVHSIPLHGVSGDYYDIFTLDENKLALFMCDVAGKGVPAALIMVMIHSILHLIASPNRDPAVTLTWLNRGLFGRISVDHYATVSYAIYDSEKRVLEYTNAAHHPLIVIRPSDKKIFKVDTRGLPIGIEQNIVYEKKSIPLQKGDIAILYTDGITEAMNKDGEQYGLERLLKILLANAEKDIEEITETVKSDLAEFVGRAKQHDDQTFLLLKVK</sequence>
<evidence type="ECO:0000256" key="2">
    <source>
        <dbReference type="SAM" id="Coils"/>
    </source>
</evidence>
<dbReference type="InterPro" id="IPR052016">
    <property type="entry name" value="Bact_Sigma-Reg"/>
</dbReference>
<feature type="transmembrane region" description="Helical" evidence="3">
    <location>
        <begin position="274"/>
        <end position="291"/>
    </location>
</feature>
<feature type="transmembrane region" description="Helical" evidence="3">
    <location>
        <begin position="49"/>
        <end position="67"/>
    </location>
</feature>
<dbReference type="Gene3D" id="3.60.40.10">
    <property type="entry name" value="PPM-type phosphatase domain"/>
    <property type="match status" value="1"/>
</dbReference>
<dbReference type="PANTHER" id="PTHR43156">
    <property type="entry name" value="STAGE II SPORULATION PROTEIN E-RELATED"/>
    <property type="match status" value="1"/>
</dbReference>
<feature type="domain" description="GAF" evidence="4">
    <location>
        <begin position="168"/>
        <end position="335"/>
    </location>
</feature>
<keyword evidence="1" id="KW-0378">Hydrolase</keyword>
<feature type="transmembrane region" description="Helical" evidence="3">
    <location>
        <begin position="25"/>
        <end position="43"/>
    </location>
</feature>
<name>A0ABU9U919_9SPIR</name>
<comment type="caution">
    <text evidence="6">The sequence shown here is derived from an EMBL/GenBank/DDBJ whole genome shotgun (WGS) entry which is preliminary data.</text>
</comment>
<feature type="coiled-coil region" evidence="2">
    <location>
        <begin position="534"/>
        <end position="561"/>
    </location>
</feature>
<dbReference type="InterPro" id="IPR036457">
    <property type="entry name" value="PPM-type-like_dom_sf"/>
</dbReference>
<gene>
    <name evidence="6" type="ORF">WKV44_01290</name>
</gene>
<evidence type="ECO:0000313" key="6">
    <source>
        <dbReference type="EMBL" id="MEM5947172.1"/>
    </source>
</evidence>
<dbReference type="SUPFAM" id="SSF55781">
    <property type="entry name" value="GAF domain-like"/>
    <property type="match status" value="1"/>
</dbReference>
<feature type="transmembrane region" description="Helical" evidence="3">
    <location>
        <begin position="88"/>
        <end position="106"/>
    </location>
</feature>
<feature type="domain" description="PPM-type phosphatase" evidence="5">
    <location>
        <begin position="362"/>
        <end position="579"/>
    </location>
</feature>
<evidence type="ECO:0000259" key="4">
    <source>
        <dbReference type="SMART" id="SM00065"/>
    </source>
</evidence>
<dbReference type="SMART" id="SM00331">
    <property type="entry name" value="PP2C_SIG"/>
    <property type="match status" value="1"/>
</dbReference>
<dbReference type="SUPFAM" id="SSF81606">
    <property type="entry name" value="PP2C-like"/>
    <property type="match status" value="1"/>
</dbReference>
<feature type="transmembrane region" description="Helical" evidence="3">
    <location>
        <begin position="112"/>
        <end position="132"/>
    </location>
</feature>
<dbReference type="EMBL" id="JBCHKQ010000001">
    <property type="protein sequence ID" value="MEM5947172.1"/>
    <property type="molecule type" value="Genomic_DNA"/>
</dbReference>
<accession>A0ABU9U919</accession>
<organism evidence="6 7">
    <name type="scientific">Rarispira pelagica</name>
    <dbReference type="NCBI Taxonomy" id="3141764"/>
    <lineage>
        <taxon>Bacteria</taxon>
        <taxon>Pseudomonadati</taxon>
        <taxon>Spirochaetota</taxon>
        <taxon>Spirochaetia</taxon>
        <taxon>Winmispirales</taxon>
        <taxon>Winmispiraceae</taxon>
        <taxon>Rarispira</taxon>
    </lineage>
</organism>
<evidence type="ECO:0000256" key="3">
    <source>
        <dbReference type="SAM" id="Phobius"/>
    </source>
</evidence>
<reference evidence="6 7" key="1">
    <citation type="submission" date="2024-03" db="EMBL/GenBank/DDBJ databases">
        <title>Ignisphaera cupida sp. nov., a hyperthermophilic hydrolytic archaeon from a hot spring of Kamchatka, and proposal of Ignisphaeraceae fam. nov.</title>
        <authorList>
            <person name="Podosokorskaya O.A."/>
            <person name="Elcheninov A.G."/>
            <person name="Maltseva A.I."/>
            <person name="Zayulina K.S."/>
            <person name="Novikov A."/>
            <person name="Merkel A.Y."/>
        </authorList>
    </citation>
    <scope>NUCLEOTIDE SEQUENCE [LARGE SCALE GENOMIC DNA]</scope>
    <source>
        <strain evidence="6 7">38H-sp</strain>
    </source>
</reference>
<keyword evidence="7" id="KW-1185">Reference proteome</keyword>